<keyword evidence="7" id="KW-0805">Transcription regulation</keyword>
<evidence type="ECO:0000259" key="13">
    <source>
        <dbReference type="PROSITE" id="PS50157"/>
    </source>
</evidence>
<proteinExistence type="inferred from homology"/>
<dbReference type="GO" id="GO:0005634">
    <property type="term" value="C:nucleus"/>
    <property type="evidence" value="ECO:0007669"/>
    <property type="project" value="UniProtKB-SubCell"/>
</dbReference>
<keyword evidence="6" id="KW-0862">Zinc</keyword>
<feature type="domain" description="C2H2-type" evidence="13">
    <location>
        <begin position="964"/>
        <end position="991"/>
    </location>
</feature>
<dbReference type="InterPro" id="IPR050688">
    <property type="entry name" value="Zinc_finger/UBP_domain"/>
</dbReference>
<evidence type="ECO:0000256" key="4">
    <source>
        <dbReference type="ARBA" id="ARBA00022737"/>
    </source>
</evidence>
<feature type="region of interest" description="Disordered" evidence="12">
    <location>
        <begin position="1"/>
        <end position="326"/>
    </location>
</feature>
<feature type="compositionally biased region" description="Polar residues" evidence="12">
    <location>
        <begin position="107"/>
        <end position="124"/>
    </location>
</feature>
<evidence type="ECO:0000256" key="5">
    <source>
        <dbReference type="ARBA" id="ARBA00022771"/>
    </source>
</evidence>
<dbReference type="PANTHER" id="PTHR24403:SF105">
    <property type="entry name" value="ZINC FINGER PROTEIN 2-LIKE ISOFORM X1"/>
    <property type="match status" value="1"/>
</dbReference>
<organism evidence="14 15">
    <name type="scientific">Patella caerulea</name>
    <name type="common">Rayed Mediterranean limpet</name>
    <dbReference type="NCBI Taxonomy" id="87958"/>
    <lineage>
        <taxon>Eukaryota</taxon>
        <taxon>Metazoa</taxon>
        <taxon>Spiralia</taxon>
        <taxon>Lophotrochozoa</taxon>
        <taxon>Mollusca</taxon>
        <taxon>Gastropoda</taxon>
        <taxon>Patellogastropoda</taxon>
        <taxon>Patelloidea</taxon>
        <taxon>Patellidae</taxon>
        <taxon>Patella</taxon>
    </lineage>
</organism>
<feature type="compositionally biased region" description="Basic and acidic residues" evidence="12">
    <location>
        <begin position="1"/>
        <end position="10"/>
    </location>
</feature>
<dbReference type="FunFam" id="3.30.160.60:FF:000075">
    <property type="entry name" value="Putative zinc finger protein 536"/>
    <property type="match status" value="1"/>
</dbReference>
<evidence type="ECO:0000256" key="2">
    <source>
        <dbReference type="ARBA" id="ARBA00006991"/>
    </source>
</evidence>
<reference evidence="14 15" key="1">
    <citation type="submission" date="2024-01" db="EMBL/GenBank/DDBJ databases">
        <title>The genome of the rayed Mediterranean limpet Patella caerulea (Linnaeus, 1758).</title>
        <authorList>
            <person name="Anh-Thu Weber A."/>
            <person name="Halstead-Nussloch G."/>
        </authorList>
    </citation>
    <scope>NUCLEOTIDE SEQUENCE [LARGE SCALE GENOMIC DNA]</scope>
    <source>
        <strain evidence="14">AATW-2023a</strain>
        <tissue evidence="14">Whole specimen</tissue>
    </source>
</reference>
<evidence type="ECO:0000256" key="7">
    <source>
        <dbReference type="ARBA" id="ARBA00023015"/>
    </source>
</evidence>
<feature type="domain" description="C2H2-type" evidence="13">
    <location>
        <begin position="992"/>
        <end position="1020"/>
    </location>
</feature>
<evidence type="ECO:0000256" key="3">
    <source>
        <dbReference type="ARBA" id="ARBA00022723"/>
    </source>
</evidence>
<feature type="compositionally biased region" description="Basic and acidic residues" evidence="12">
    <location>
        <begin position="200"/>
        <end position="213"/>
    </location>
</feature>
<comment type="subcellular location">
    <subcellularLocation>
        <location evidence="1">Nucleus</location>
    </subcellularLocation>
</comment>
<dbReference type="GO" id="GO:0003677">
    <property type="term" value="F:DNA binding"/>
    <property type="evidence" value="ECO:0007669"/>
    <property type="project" value="UniProtKB-KW"/>
</dbReference>
<evidence type="ECO:0000313" key="14">
    <source>
        <dbReference type="EMBL" id="KAK6170765.1"/>
    </source>
</evidence>
<dbReference type="GO" id="GO:0010468">
    <property type="term" value="P:regulation of gene expression"/>
    <property type="evidence" value="ECO:0007669"/>
    <property type="project" value="TreeGrafter"/>
</dbReference>
<feature type="compositionally biased region" description="Basic and acidic residues" evidence="12">
    <location>
        <begin position="626"/>
        <end position="642"/>
    </location>
</feature>
<accession>A0AAN8J674</accession>
<feature type="domain" description="C2H2-type" evidence="13">
    <location>
        <begin position="1178"/>
        <end position="1206"/>
    </location>
</feature>
<dbReference type="PROSITE" id="PS50157">
    <property type="entry name" value="ZINC_FINGER_C2H2_2"/>
    <property type="match status" value="6"/>
</dbReference>
<dbReference type="InterPro" id="IPR036236">
    <property type="entry name" value="Znf_C2H2_sf"/>
</dbReference>
<evidence type="ECO:0000256" key="8">
    <source>
        <dbReference type="ARBA" id="ARBA00023125"/>
    </source>
</evidence>
<keyword evidence="4" id="KW-0677">Repeat</keyword>
<feature type="domain" description="C2H2-type" evidence="13">
    <location>
        <begin position="1083"/>
        <end position="1110"/>
    </location>
</feature>
<evidence type="ECO:0000256" key="9">
    <source>
        <dbReference type="ARBA" id="ARBA00023163"/>
    </source>
</evidence>
<dbReference type="PROSITE" id="PS00028">
    <property type="entry name" value="ZINC_FINGER_C2H2_1"/>
    <property type="match status" value="2"/>
</dbReference>
<feature type="compositionally biased region" description="Polar residues" evidence="12">
    <location>
        <begin position="134"/>
        <end position="147"/>
    </location>
</feature>
<gene>
    <name evidence="14" type="ORF">SNE40_019077</name>
</gene>
<comment type="similarity">
    <text evidence="2">Belongs to the krueppel C2H2-type zinc-finger protein family.</text>
</comment>
<evidence type="ECO:0000256" key="11">
    <source>
        <dbReference type="PROSITE-ProRule" id="PRU00042"/>
    </source>
</evidence>
<keyword evidence="5 11" id="KW-0863">Zinc-finger</keyword>
<feature type="region of interest" description="Disordered" evidence="12">
    <location>
        <begin position="1138"/>
        <end position="1158"/>
    </location>
</feature>
<dbReference type="Proteomes" id="UP001347796">
    <property type="component" value="Unassembled WGS sequence"/>
</dbReference>
<feature type="region of interest" description="Disordered" evidence="12">
    <location>
        <begin position="606"/>
        <end position="646"/>
    </location>
</feature>
<evidence type="ECO:0000256" key="1">
    <source>
        <dbReference type="ARBA" id="ARBA00004123"/>
    </source>
</evidence>
<feature type="domain" description="C2H2-type" evidence="13">
    <location>
        <begin position="1212"/>
        <end position="1239"/>
    </location>
</feature>
<feature type="compositionally biased region" description="Basic and acidic residues" evidence="12">
    <location>
        <begin position="262"/>
        <end position="271"/>
    </location>
</feature>
<comment type="caution">
    <text evidence="14">The sequence shown here is derived from an EMBL/GenBank/DDBJ whole genome shotgun (WGS) entry which is preliminary data.</text>
</comment>
<feature type="region of interest" description="Disordered" evidence="12">
    <location>
        <begin position="481"/>
        <end position="501"/>
    </location>
</feature>
<feature type="domain" description="C2H2-type" evidence="13">
    <location>
        <begin position="1053"/>
        <end position="1080"/>
    </location>
</feature>
<feature type="compositionally biased region" description="Low complexity" evidence="12">
    <location>
        <begin position="11"/>
        <end position="21"/>
    </location>
</feature>
<name>A0AAN8J674_PATCE</name>
<sequence>MRETRNRSGTDRTQTSTTSKSTTRRTKESEDVTKTTPGRGRPRNADQATPAQKVRQNSTNTDDVSSQNSTSRSLRPGVSPPSSTSTKDDSQVSQLKPTSKRKRNGRDSASPNISIEGSESSPAQKKTKSCDPTPVTSISSIRSGTETDTGKRTADEAQIELTQTTSSSNTKILKSTDNTTSSTDKIKDNDGEETSISGNSDEKSTESTQDKVPRSRGRPRKSTNTPDPKTVPKSKPSNDTPKTESNTSSPRRSSRSFVPNRKFQDLDVEVPKKKKKTHIVTVKKEHIPEIQKLGNQESSEKELTIEGDSSKEESISTNVRKEKEVETGVGIKCNSDINIASDETSVRKVIGSTKLANQNMKTVETISNTKTSETPPSSVKWTESRHAVKSVTYVKGRKTTEVMVYPPNKVPAPELSDKANSTDMSSKTIQISSEISQMSSKATDESSKLIDTSSNLKANETPVKAVVGFVKPSTTSTISSVYQTSDTAQNKTTDSPKGNSKLKTALLENEPEKINKIKAVDSETKDVAIASKDVAMLSKDVAVLSEEVTITSKALTSNEVAISSQTVAITSKETITSKELANETKVDFKADAAECDAKDDESNMINMESDENNTENDMKNTGSEVKNTESDEKEVSNEEKDGTGTLIKQSLALLDTSEDENIIIDTPVCTPSTSSDSKPFKPGKIVRPVTSVDRTICVSVAGKSDKNNDTLRNVMVKIPGDCSGSPLQQTSEDISSAVKFYPKQPAIPVKPIKISYKQMPVKTIMPPPTGPCQKILPSSMEQEVKPTDDTTQTVIVDPVETNTSVDTQSIDNMATLQSKVIIKTSNQTIQSTFGSFDPGSNVIKVEYDTDKTHVSAETQTPTCNVGKKENKYKKVFREIGSKKIIDVDNVADNQNVQGEEVIMVELPEGAEIKREIVTEEKLEHPEFVSIDEHGLYQCKFCSYATYKKSNWYKHKSKHLAMRSHQCPHCSYRAATSSNLKRHVAIHSDVRDFHCNICQLNFRQKIHLERHLKYKHQEKTVQCPLCPYVCANENPDLKVHIRRRHMPMESMNAYTCEECGLVTVSKKDLRQHMKFHRKGPELKLFCEHCSFVTDCESRLRRHLFIHTKEKPFQCGLCEYKGSQKEHVLRHMKSQHNIEIERERSYRRSPSSSFDTDSTQEVVISNSNEKADYSSEEKIFACNHCTMKFSKLINLYKHLHTQHRGVMPDCSEEFTCVVCDFRTNNKKNLLVHMRKHNTQDQSPPSHVYSCVLCRYINPRRRNLFQHMKKKHHIEIVMKDDGSTNCFVADSTNVREDSNQQMIGGIAASGSQNAEIEIISDGDGSLNLHNVISLEDIAMVVSNPLSNSINTDPISVTNITSAPSTVTSITEHEAAEAIEGLQALAEQAGLVETLVDNVIEEPVQDMAITDDNQLLIDESTTDTIVKQEVSIDQSDQSIQLSSDQLLNLTSGDYVEINGEMYKVEISSEEKNASKEANLILTE</sequence>
<dbReference type="EMBL" id="JAZGQO010000014">
    <property type="protein sequence ID" value="KAK6170765.1"/>
    <property type="molecule type" value="Genomic_DNA"/>
</dbReference>
<dbReference type="SMART" id="SM00355">
    <property type="entry name" value="ZnF_C2H2"/>
    <property type="match status" value="10"/>
</dbReference>
<dbReference type="PANTHER" id="PTHR24403">
    <property type="entry name" value="ZINC FINGER PROTEIN"/>
    <property type="match status" value="1"/>
</dbReference>
<dbReference type="Gene3D" id="3.30.160.60">
    <property type="entry name" value="Classic Zinc Finger"/>
    <property type="match status" value="4"/>
</dbReference>
<keyword evidence="3" id="KW-0479">Metal-binding</keyword>
<feature type="compositionally biased region" description="Polar residues" evidence="12">
    <location>
        <begin position="160"/>
        <end position="173"/>
    </location>
</feature>
<keyword evidence="9" id="KW-0804">Transcription</keyword>
<dbReference type="InterPro" id="IPR013087">
    <property type="entry name" value="Znf_C2H2_type"/>
</dbReference>
<feature type="compositionally biased region" description="Polar residues" evidence="12">
    <location>
        <begin position="235"/>
        <end position="247"/>
    </location>
</feature>
<evidence type="ECO:0000256" key="10">
    <source>
        <dbReference type="ARBA" id="ARBA00023242"/>
    </source>
</evidence>
<feature type="compositionally biased region" description="Basic and acidic residues" evidence="12">
    <location>
        <begin position="298"/>
        <end position="326"/>
    </location>
</feature>
<evidence type="ECO:0000313" key="15">
    <source>
        <dbReference type="Proteomes" id="UP001347796"/>
    </source>
</evidence>
<keyword evidence="10" id="KW-0539">Nucleus</keyword>
<evidence type="ECO:0000256" key="6">
    <source>
        <dbReference type="ARBA" id="ARBA00022833"/>
    </source>
</evidence>
<feature type="compositionally biased region" description="Polar residues" evidence="12">
    <location>
        <begin position="46"/>
        <end position="73"/>
    </location>
</feature>
<protein>
    <recommendedName>
        <fullName evidence="13">C2H2-type domain-containing protein</fullName>
    </recommendedName>
</protein>
<evidence type="ECO:0000256" key="12">
    <source>
        <dbReference type="SAM" id="MobiDB-lite"/>
    </source>
</evidence>
<keyword evidence="15" id="KW-1185">Reference proteome</keyword>
<keyword evidence="8" id="KW-0238">DNA-binding</keyword>
<dbReference type="SUPFAM" id="SSF57667">
    <property type="entry name" value="beta-beta-alpha zinc fingers"/>
    <property type="match status" value="5"/>
</dbReference>
<dbReference type="GO" id="GO:0008270">
    <property type="term" value="F:zinc ion binding"/>
    <property type="evidence" value="ECO:0007669"/>
    <property type="project" value="UniProtKB-KW"/>
</dbReference>
<dbReference type="Pfam" id="PF00096">
    <property type="entry name" value="zf-C2H2"/>
    <property type="match status" value="2"/>
</dbReference>